<accession>A0A6J4VQT5</accession>
<sequence>GSFARVARGGGDDRRPGGDRWPPGSPLHDHFRDCHRHRRQHPGV</sequence>
<feature type="non-terminal residue" evidence="2">
    <location>
        <position position="1"/>
    </location>
</feature>
<feature type="region of interest" description="Disordered" evidence="1">
    <location>
        <begin position="1"/>
        <end position="44"/>
    </location>
</feature>
<evidence type="ECO:0000256" key="1">
    <source>
        <dbReference type="SAM" id="MobiDB-lite"/>
    </source>
</evidence>
<dbReference type="AlphaFoldDB" id="A0A6J4VQT5"/>
<dbReference type="EMBL" id="CADCWL010000247">
    <property type="protein sequence ID" value="CAA9584328.1"/>
    <property type="molecule type" value="Genomic_DNA"/>
</dbReference>
<organism evidence="2">
    <name type="scientific">uncultured Thermomicrobiales bacterium</name>
    <dbReference type="NCBI Taxonomy" id="1645740"/>
    <lineage>
        <taxon>Bacteria</taxon>
        <taxon>Pseudomonadati</taxon>
        <taxon>Thermomicrobiota</taxon>
        <taxon>Thermomicrobia</taxon>
        <taxon>Thermomicrobiales</taxon>
        <taxon>environmental samples</taxon>
    </lineage>
</organism>
<feature type="compositionally biased region" description="Basic residues" evidence="1">
    <location>
        <begin position="33"/>
        <end position="44"/>
    </location>
</feature>
<feature type="non-terminal residue" evidence="2">
    <location>
        <position position="44"/>
    </location>
</feature>
<reference evidence="2" key="1">
    <citation type="submission" date="2020-02" db="EMBL/GenBank/DDBJ databases">
        <authorList>
            <person name="Meier V. D."/>
        </authorList>
    </citation>
    <scope>NUCLEOTIDE SEQUENCE</scope>
    <source>
        <strain evidence="2">AVDCRST_MAG19</strain>
    </source>
</reference>
<gene>
    <name evidence="2" type="ORF">AVDCRST_MAG19-4698</name>
</gene>
<proteinExistence type="predicted"/>
<name>A0A6J4VQT5_9BACT</name>
<protein>
    <submittedName>
        <fullName evidence="2">Uncharacterized protein</fullName>
    </submittedName>
</protein>
<evidence type="ECO:0000313" key="2">
    <source>
        <dbReference type="EMBL" id="CAA9584328.1"/>
    </source>
</evidence>